<evidence type="ECO:0000313" key="3">
    <source>
        <dbReference type="Proteomes" id="UP000548476"/>
    </source>
</evidence>
<proteinExistence type="predicted"/>
<dbReference type="PRINTS" id="PR00081">
    <property type="entry name" value="GDHRDH"/>
</dbReference>
<dbReference type="Pfam" id="PF00106">
    <property type="entry name" value="adh_short"/>
    <property type="match status" value="1"/>
</dbReference>
<keyword evidence="3" id="KW-1185">Reference proteome</keyword>
<dbReference type="AlphaFoldDB" id="A0A841FZS0"/>
<name>A0A841FZS0_9ACTN</name>
<sequence>MSHRSGRVAVVTGANSGIGQVTARELARGGARVVLACRDAGRGAAALARLRAEVPGADAEVRSLDLADLGSIRAFADAWRGPLDLLVNNAGIAMVPHARTADGFESQFGVNHLGTFALTGRLLPHLLDASAPRVVTVSSEGQRFARFDMGNLNAERHYRPAFAYVQSKRANLYFAVHLQRLADAAEAPLRSIAVAPGLTRTNVLTGGANGTRGRVYAATVGLLVRLAFQPTDRGARTSLLAATDPDLPGGSYLVPSGPFQLRGRPIRRTGERAQRDIATARGLWRLSEEMTGVRYAGLAPSPR</sequence>
<gene>
    <name evidence="2" type="ORF">HNR73_005819</name>
</gene>
<dbReference type="RefSeq" id="WP_184790746.1">
    <property type="nucleotide sequence ID" value="NZ_BONT01000066.1"/>
</dbReference>
<dbReference type="InterPro" id="IPR036291">
    <property type="entry name" value="NAD(P)-bd_dom_sf"/>
</dbReference>
<evidence type="ECO:0000256" key="1">
    <source>
        <dbReference type="ARBA" id="ARBA00023002"/>
    </source>
</evidence>
<evidence type="ECO:0000313" key="2">
    <source>
        <dbReference type="EMBL" id="MBB6037939.1"/>
    </source>
</evidence>
<dbReference type="EMBL" id="JACHGT010000014">
    <property type="protein sequence ID" value="MBB6037939.1"/>
    <property type="molecule type" value="Genomic_DNA"/>
</dbReference>
<dbReference type="NCBIfam" id="NF004846">
    <property type="entry name" value="PRK06197.1"/>
    <property type="match status" value="1"/>
</dbReference>
<accession>A0A841FZS0</accession>
<comment type="caution">
    <text evidence="2">The sequence shown here is derived from an EMBL/GenBank/DDBJ whole genome shotgun (WGS) entry which is preliminary data.</text>
</comment>
<dbReference type="PANTHER" id="PTHR43157:SF31">
    <property type="entry name" value="PHOSPHATIDYLINOSITOL-GLYCAN BIOSYNTHESIS CLASS F PROTEIN"/>
    <property type="match status" value="1"/>
</dbReference>
<organism evidence="2 3">
    <name type="scientific">Phytomonospora endophytica</name>
    <dbReference type="NCBI Taxonomy" id="714109"/>
    <lineage>
        <taxon>Bacteria</taxon>
        <taxon>Bacillati</taxon>
        <taxon>Actinomycetota</taxon>
        <taxon>Actinomycetes</taxon>
        <taxon>Micromonosporales</taxon>
        <taxon>Micromonosporaceae</taxon>
        <taxon>Phytomonospora</taxon>
    </lineage>
</organism>
<keyword evidence="1" id="KW-0560">Oxidoreductase</keyword>
<dbReference type="SUPFAM" id="SSF51735">
    <property type="entry name" value="NAD(P)-binding Rossmann-fold domains"/>
    <property type="match status" value="1"/>
</dbReference>
<reference evidence="2 3" key="1">
    <citation type="submission" date="2020-08" db="EMBL/GenBank/DDBJ databases">
        <title>Genomic Encyclopedia of Type Strains, Phase IV (KMG-IV): sequencing the most valuable type-strain genomes for metagenomic binning, comparative biology and taxonomic classification.</title>
        <authorList>
            <person name="Goeker M."/>
        </authorList>
    </citation>
    <scope>NUCLEOTIDE SEQUENCE [LARGE SCALE GENOMIC DNA]</scope>
    <source>
        <strain evidence="2 3">YIM 65646</strain>
    </source>
</reference>
<protein>
    <submittedName>
        <fullName evidence="2">NAD(P)-dependent dehydrogenase (Short-subunit alcohol dehydrogenase family)</fullName>
    </submittedName>
</protein>
<dbReference type="InterPro" id="IPR002347">
    <property type="entry name" value="SDR_fam"/>
</dbReference>
<dbReference type="Gene3D" id="3.40.50.720">
    <property type="entry name" value="NAD(P)-binding Rossmann-like Domain"/>
    <property type="match status" value="1"/>
</dbReference>
<dbReference type="Proteomes" id="UP000548476">
    <property type="component" value="Unassembled WGS sequence"/>
</dbReference>
<dbReference type="GO" id="GO:0016491">
    <property type="term" value="F:oxidoreductase activity"/>
    <property type="evidence" value="ECO:0007669"/>
    <property type="project" value="UniProtKB-KW"/>
</dbReference>
<dbReference type="PANTHER" id="PTHR43157">
    <property type="entry name" value="PHOSPHATIDYLINOSITOL-GLYCAN BIOSYNTHESIS CLASS F PROTEIN-RELATED"/>
    <property type="match status" value="1"/>
</dbReference>